<evidence type="ECO:0000259" key="2">
    <source>
        <dbReference type="PROSITE" id="PS50097"/>
    </source>
</evidence>
<dbReference type="PROSITE" id="PS50097">
    <property type="entry name" value="BTB"/>
    <property type="match status" value="1"/>
</dbReference>
<accession>A0A8H5F952</accession>
<dbReference type="EMBL" id="JAACJJ010000004">
    <property type="protein sequence ID" value="KAF5328360.1"/>
    <property type="molecule type" value="Genomic_DNA"/>
</dbReference>
<feature type="compositionally biased region" description="Pro residues" evidence="1">
    <location>
        <begin position="34"/>
        <end position="44"/>
    </location>
</feature>
<dbReference type="Proteomes" id="UP000567179">
    <property type="component" value="Unassembled WGS sequence"/>
</dbReference>
<gene>
    <name evidence="3" type="ORF">D9619_013288</name>
</gene>
<feature type="compositionally biased region" description="Low complexity" evidence="1">
    <location>
        <begin position="45"/>
        <end position="55"/>
    </location>
</feature>
<comment type="caution">
    <text evidence="3">The sequence shown here is derived from an EMBL/GenBank/DDBJ whole genome shotgun (WGS) entry which is preliminary data.</text>
</comment>
<feature type="region of interest" description="Disordered" evidence="1">
    <location>
        <begin position="1"/>
        <end position="89"/>
    </location>
</feature>
<protein>
    <recommendedName>
        <fullName evidence="2">BTB domain-containing protein</fullName>
    </recommendedName>
</protein>
<evidence type="ECO:0000313" key="3">
    <source>
        <dbReference type="EMBL" id="KAF5328360.1"/>
    </source>
</evidence>
<proteinExistence type="predicted"/>
<name>A0A8H5F952_9AGAR</name>
<dbReference type="AlphaFoldDB" id="A0A8H5F952"/>
<evidence type="ECO:0000313" key="4">
    <source>
        <dbReference type="Proteomes" id="UP000567179"/>
    </source>
</evidence>
<feature type="compositionally biased region" description="Low complexity" evidence="1">
    <location>
        <begin position="1"/>
        <end position="20"/>
    </location>
</feature>
<sequence>MASFQSQTPLATTTSPPATQHPEVRPTSVSQQPVAPPPSVPPQPAARFPSASQNPAAPPLSAPQQSAAASPKSSPPPYTALPKTKLGNDSDVFDRHGDHWYPRGDILLQIDRTRFKVHRAYLDTFSTWFERAIHQIRCLDGACSHLQAAGAAVSVPVVLVKVANVDGVPLLYIDAAQTTTVPTVPEFALLLDVLYRGIEFTYNPMPFKDLISVYKAAAYYCFPHIITFVKKDIEGNFPSDFLSLEKQPAVYMPEVALVIGTKYGIDSIRKRAYYDLARAPVTQPRLKASARMRVDIPVLSGKNHHTKSTAVTLQGDPLTIACANRVSTVQKYLTVTWSKILVEVQSLSCPTSDCDCLRKTQFLLNRAVTTMSEYPYDPLHGVRILAVDESLTVIACNASQASVRRFFENQEAFIIQALEKEWIMLN</sequence>
<evidence type="ECO:0000256" key="1">
    <source>
        <dbReference type="SAM" id="MobiDB-lite"/>
    </source>
</evidence>
<keyword evidence="4" id="KW-1185">Reference proteome</keyword>
<reference evidence="3 4" key="1">
    <citation type="journal article" date="2020" name="ISME J.">
        <title>Uncovering the hidden diversity of litter-decomposition mechanisms in mushroom-forming fungi.</title>
        <authorList>
            <person name="Floudas D."/>
            <person name="Bentzer J."/>
            <person name="Ahren D."/>
            <person name="Johansson T."/>
            <person name="Persson P."/>
            <person name="Tunlid A."/>
        </authorList>
    </citation>
    <scope>NUCLEOTIDE SEQUENCE [LARGE SCALE GENOMIC DNA]</scope>
    <source>
        <strain evidence="3 4">CBS 101986</strain>
    </source>
</reference>
<feature type="compositionally biased region" description="Low complexity" evidence="1">
    <location>
        <begin position="62"/>
        <end position="72"/>
    </location>
</feature>
<dbReference type="InterPro" id="IPR000210">
    <property type="entry name" value="BTB/POZ_dom"/>
</dbReference>
<dbReference type="InterPro" id="IPR011333">
    <property type="entry name" value="SKP1/BTB/POZ_sf"/>
</dbReference>
<dbReference type="Gene3D" id="3.30.710.10">
    <property type="entry name" value="Potassium Channel Kv1.1, Chain A"/>
    <property type="match status" value="1"/>
</dbReference>
<organism evidence="3 4">
    <name type="scientific">Psilocybe cf. subviscida</name>
    <dbReference type="NCBI Taxonomy" id="2480587"/>
    <lineage>
        <taxon>Eukaryota</taxon>
        <taxon>Fungi</taxon>
        <taxon>Dikarya</taxon>
        <taxon>Basidiomycota</taxon>
        <taxon>Agaricomycotina</taxon>
        <taxon>Agaricomycetes</taxon>
        <taxon>Agaricomycetidae</taxon>
        <taxon>Agaricales</taxon>
        <taxon>Agaricineae</taxon>
        <taxon>Strophariaceae</taxon>
        <taxon>Psilocybe</taxon>
    </lineage>
</organism>
<feature type="domain" description="BTB" evidence="2">
    <location>
        <begin position="104"/>
        <end position="197"/>
    </location>
</feature>
<dbReference type="OrthoDB" id="2746456at2759"/>